<comment type="caution">
    <text evidence="2">The sequence shown here is derived from an EMBL/GenBank/DDBJ whole genome shotgun (WGS) entry which is preliminary data.</text>
</comment>
<dbReference type="OrthoDB" id="8655901at2"/>
<accession>A0A4R3UYI8</accession>
<keyword evidence="3" id="KW-1185">Reference proteome</keyword>
<evidence type="ECO:0000313" key="3">
    <source>
        <dbReference type="Proteomes" id="UP000295110"/>
    </source>
</evidence>
<dbReference type="Pfam" id="PF01042">
    <property type="entry name" value="Ribonuc_L-PSP"/>
    <property type="match status" value="1"/>
</dbReference>
<gene>
    <name evidence="2" type="ORF">EV671_101318</name>
</gene>
<dbReference type="EMBL" id="SMBU01000013">
    <property type="protein sequence ID" value="TCU96252.1"/>
    <property type="molecule type" value="Genomic_DNA"/>
</dbReference>
<dbReference type="Proteomes" id="UP000295110">
    <property type="component" value="Unassembled WGS sequence"/>
</dbReference>
<dbReference type="GO" id="GO:0005829">
    <property type="term" value="C:cytosol"/>
    <property type="evidence" value="ECO:0007669"/>
    <property type="project" value="TreeGrafter"/>
</dbReference>
<proteinExistence type="inferred from homology"/>
<dbReference type="SUPFAM" id="SSF55298">
    <property type="entry name" value="YjgF-like"/>
    <property type="match status" value="1"/>
</dbReference>
<reference evidence="2 3" key="1">
    <citation type="submission" date="2019-03" db="EMBL/GenBank/DDBJ databases">
        <title>Genomic Encyclopedia of Type Strains, Phase IV (KMG-IV): sequencing the most valuable type-strain genomes for metagenomic binning, comparative biology and taxonomic classification.</title>
        <authorList>
            <person name="Goeker M."/>
        </authorList>
    </citation>
    <scope>NUCLEOTIDE SEQUENCE [LARGE SCALE GENOMIC DNA]</scope>
    <source>
        <strain evidence="2 3">DSM 654</strain>
    </source>
</reference>
<dbReference type="Gene3D" id="3.30.1330.40">
    <property type="entry name" value="RutC-like"/>
    <property type="match status" value="1"/>
</dbReference>
<name>A0A4R3UYI8_ROSSA</name>
<dbReference type="CDD" id="cd00448">
    <property type="entry name" value="YjgF_YER057c_UK114_family"/>
    <property type="match status" value="1"/>
</dbReference>
<dbReference type="PANTHER" id="PTHR11803">
    <property type="entry name" value="2-IMINOBUTANOATE/2-IMINOPROPANOATE DEAMINASE RIDA"/>
    <property type="match status" value="1"/>
</dbReference>
<organism evidence="2 3">
    <name type="scientific">Roseateles saccharophilus</name>
    <name type="common">Pseudomonas saccharophila</name>
    <dbReference type="NCBI Taxonomy" id="304"/>
    <lineage>
        <taxon>Bacteria</taxon>
        <taxon>Pseudomonadati</taxon>
        <taxon>Pseudomonadota</taxon>
        <taxon>Betaproteobacteria</taxon>
        <taxon>Burkholderiales</taxon>
        <taxon>Sphaerotilaceae</taxon>
        <taxon>Roseateles</taxon>
    </lineage>
</organism>
<sequence length="133" mass="14388">MTHDIERFNSGQVVPAGVPFPEGVRVGQMLYLSGQLGNVPGQLKLVDGGLRAEARQTLENIRTVLRGQGLDLQHLVRCTVMLADMADWPAFNEVYREFFGSTPLPARSALGCNGLALGARVEIECIAALNAPR</sequence>
<dbReference type="GO" id="GO:0019239">
    <property type="term" value="F:deaminase activity"/>
    <property type="evidence" value="ECO:0007669"/>
    <property type="project" value="TreeGrafter"/>
</dbReference>
<dbReference type="AlphaFoldDB" id="A0A4R3UYI8"/>
<dbReference type="InterPro" id="IPR006175">
    <property type="entry name" value="YjgF/YER057c/UK114"/>
</dbReference>
<evidence type="ECO:0000313" key="2">
    <source>
        <dbReference type="EMBL" id="TCU96252.1"/>
    </source>
</evidence>
<dbReference type="FunFam" id="3.30.1330.40:FF:000001">
    <property type="entry name" value="L-PSP family endoribonuclease"/>
    <property type="match status" value="1"/>
</dbReference>
<dbReference type="PANTHER" id="PTHR11803:SF39">
    <property type="entry name" value="2-IMINOBUTANOATE_2-IMINOPROPANOATE DEAMINASE"/>
    <property type="match status" value="1"/>
</dbReference>
<dbReference type="RefSeq" id="WP_132571848.1">
    <property type="nucleotide sequence ID" value="NZ_CBCSGL010000047.1"/>
</dbReference>
<protein>
    <submittedName>
        <fullName evidence="2">Reactive intermediate/imine deaminase</fullName>
    </submittedName>
</protein>
<evidence type="ECO:0000256" key="1">
    <source>
        <dbReference type="ARBA" id="ARBA00010552"/>
    </source>
</evidence>
<dbReference type="InterPro" id="IPR035959">
    <property type="entry name" value="RutC-like_sf"/>
</dbReference>
<comment type="similarity">
    <text evidence="1">Belongs to the RutC family.</text>
</comment>